<dbReference type="InterPro" id="IPR000835">
    <property type="entry name" value="HTH_MarR-typ"/>
</dbReference>
<keyword evidence="5" id="KW-0804">Transcription</keyword>
<dbReference type="Proteomes" id="UP000199488">
    <property type="component" value="Unassembled WGS sequence"/>
</dbReference>
<dbReference type="GO" id="GO:0003700">
    <property type="term" value="F:DNA-binding transcription factor activity"/>
    <property type="evidence" value="ECO:0007669"/>
    <property type="project" value="InterPro"/>
</dbReference>
<dbReference type="SUPFAM" id="SSF46785">
    <property type="entry name" value="Winged helix' DNA-binding domain"/>
    <property type="match status" value="1"/>
</dbReference>
<evidence type="ECO:0000256" key="2">
    <source>
        <dbReference type="ARBA" id="ARBA00022490"/>
    </source>
</evidence>
<dbReference type="GO" id="GO:0003677">
    <property type="term" value="F:DNA binding"/>
    <property type="evidence" value="ECO:0007669"/>
    <property type="project" value="UniProtKB-KW"/>
</dbReference>
<dbReference type="GO" id="GO:0005737">
    <property type="term" value="C:cytoplasm"/>
    <property type="evidence" value="ECO:0007669"/>
    <property type="project" value="UniProtKB-SubCell"/>
</dbReference>
<sequence length="146" mass="16540">MNDSPLSLDHQLCFAVYACSKEISKMYREELEPLGLTFSQYLMMLVLWEEDHQSVKAIGEKLYLDSGTLTPMVKRMEGAGLVTRERSPEDERSVLVHLTGQGSLLKRDAACLPERLGTRLGIDEKGAKQLLRQLHQITEHIQKGEN</sequence>
<feature type="domain" description="HTH marR-type" evidence="6">
    <location>
        <begin position="9"/>
        <end position="139"/>
    </location>
</feature>
<dbReference type="InterPro" id="IPR036390">
    <property type="entry name" value="WH_DNA-bd_sf"/>
</dbReference>
<comment type="subcellular location">
    <subcellularLocation>
        <location evidence="1">Cytoplasm</location>
    </subcellularLocation>
</comment>
<dbReference type="OrthoDB" id="9806864at2"/>
<keyword evidence="8" id="KW-1185">Reference proteome</keyword>
<proteinExistence type="predicted"/>
<reference evidence="7 8" key="1">
    <citation type="submission" date="2016-10" db="EMBL/GenBank/DDBJ databases">
        <authorList>
            <person name="de Groot N.N."/>
        </authorList>
    </citation>
    <scope>NUCLEOTIDE SEQUENCE [LARGE SCALE GENOMIC DNA]</scope>
    <source>
        <strain evidence="7 8">DSM 23126</strain>
    </source>
</reference>
<dbReference type="RefSeq" id="WP_091611398.1">
    <property type="nucleotide sequence ID" value="NZ_FNNC01000001.1"/>
</dbReference>
<keyword evidence="4" id="KW-0238">DNA-binding</keyword>
<dbReference type="GO" id="GO:0006950">
    <property type="term" value="P:response to stress"/>
    <property type="evidence" value="ECO:0007669"/>
    <property type="project" value="TreeGrafter"/>
</dbReference>
<dbReference type="Gene3D" id="1.10.10.10">
    <property type="entry name" value="Winged helix-like DNA-binding domain superfamily/Winged helix DNA-binding domain"/>
    <property type="match status" value="1"/>
</dbReference>
<evidence type="ECO:0000256" key="4">
    <source>
        <dbReference type="ARBA" id="ARBA00023125"/>
    </source>
</evidence>
<evidence type="ECO:0000256" key="1">
    <source>
        <dbReference type="ARBA" id="ARBA00004496"/>
    </source>
</evidence>
<accession>A0A1H2RI53</accession>
<dbReference type="PANTHER" id="PTHR33164:SF5">
    <property type="entry name" value="ORGANIC HYDROPEROXIDE RESISTANCE TRANSCRIPTIONAL REGULATOR"/>
    <property type="match status" value="1"/>
</dbReference>
<keyword evidence="2" id="KW-0963">Cytoplasm</keyword>
<evidence type="ECO:0000313" key="7">
    <source>
        <dbReference type="EMBL" id="SDW18995.1"/>
    </source>
</evidence>
<dbReference type="PROSITE" id="PS50995">
    <property type="entry name" value="HTH_MARR_2"/>
    <property type="match status" value="1"/>
</dbReference>
<dbReference type="InterPro" id="IPR036388">
    <property type="entry name" value="WH-like_DNA-bd_sf"/>
</dbReference>
<evidence type="ECO:0000313" key="8">
    <source>
        <dbReference type="Proteomes" id="UP000199488"/>
    </source>
</evidence>
<evidence type="ECO:0000256" key="3">
    <source>
        <dbReference type="ARBA" id="ARBA00023015"/>
    </source>
</evidence>
<organism evidence="7 8">
    <name type="scientific">Marinococcus luteus</name>
    <dbReference type="NCBI Taxonomy" id="1122204"/>
    <lineage>
        <taxon>Bacteria</taxon>
        <taxon>Bacillati</taxon>
        <taxon>Bacillota</taxon>
        <taxon>Bacilli</taxon>
        <taxon>Bacillales</taxon>
        <taxon>Bacillaceae</taxon>
        <taxon>Marinococcus</taxon>
    </lineage>
</organism>
<dbReference type="FunFam" id="1.10.10.10:FF:000163">
    <property type="entry name" value="MarR family transcriptional regulator"/>
    <property type="match status" value="1"/>
</dbReference>
<dbReference type="PANTHER" id="PTHR33164">
    <property type="entry name" value="TRANSCRIPTIONAL REGULATOR, MARR FAMILY"/>
    <property type="match status" value="1"/>
</dbReference>
<dbReference type="EMBL" id="FNNC01000001">
    <property type="protein sequence ID" value="SDW18995.1"/>
    <property type="molecule type" value="Genomic_DNA"/>
</dbReference>
<dbReference type="Pfam" id="PF01047">
    <property type="entry name" value="MarR"/>
    <property type="match status" value="1"/>
</dbReference>
<name>A0A1H2RI53_9BACI</name>
<evidence type="ECO:0000256" key="5">
    <source>
        <dbReference type="ARBA" id="ARBA00023163"/>
    </source>
</evidence>
<dbReference type="AlphaFoldDB" id="A0A1H2RI53"/>
<protein>
    <submittedName>
        <fullName evidence="7">Transcriptional regulator, MarR family</fullName>
    </submittedName>
</protein>
<dbReference type="SMART" id="SM00347">
    <property type="entry name" value="HTH_MARR"/>
    <property type="match status" value="1"/>
</dbReference>
<gene>
    <name evidence="7" type="ORF">SAMN05421781_0778</name>
</gene>
<keyword evidence="3" id="KW-0805">Transcription regulation</keyword>
<evidence type="ECO:0000259" key="6">
    <source>
        <dbReference type="PROSITE" id="PS50995"/>
    </source>
</evidence>
<dbReference type="STRING" id="1122204.SAMN05421781_0778"/>
<dbReference type="InterPro" id="IPR039422">
    <property type="entry name" value="MarR/SlyA-like"/>
</dbReference>